<proteinExistence type="predicted"/>
<feature type="region of interest" description="Disordered" evidence="1">
    <location>
        <begin position="1"/>
        <end position="25"/>
    </location>
</feature>
<dbReference type="eggNOG" id="COG5483">
    <property type="taxonomic scope" value="Bacteria"/>
</dbReference>
<dbReference type="PANTHER" id="PTHR39337:SF1">
    <property type="entry name" value="BLR5642 PROTEIN"/>
    <property type="match status" value="1"/>
</dbReference>
<dbReference type="PANTHER" id="PTHR39337">
    <property type="entry name" value="BLR5642 PROTEIN"/>
    <property type="match status" value="1"/>
</dbReference>
<evidence type="ECO:0000256" key="1">
    <source>
        <dbReference type="SAM" id="MobiDB-lite"/>
    </source>
</evidence>
<gene>
    <name evidence="2" type="ORF">SacxiDRAFT_3113</name>
</gene>
<dbReference type="Proteomes" id="UP000004691">
    <property type="component" value="Unassembled WGS sequence"/>
</dbReference>
<dbReference type="InterPro" id="IPR007438">
    <property type="entry name" value="DUF488"/>
</dbReference>
<sequence>MGRRTHQPDDTGSTRPQIVTFGHGTAAPETITRLLRDVGVRILIDVRTAPGSRRNPHTARAAMSRWLPQAGIDYRWDERLGGWRRREPDSPDLALRNESFRGYAAHMRTGEFRTAIDELVASAKDGATAVMCAESVWWRCHRKLISDYLVLACDVDVRHLMPDGSLRPHRPSPEARLVEEEHLLVYDKQGG</sequence>
<evidence type="ECO:0000313" key="2">
    <source>
        <dbReference type="EMBL" id="EID55322.1"/>
    </source>
</evidence>
<name>I0V5B9_9PSEU</name>
<dbReference type="PIRSF" id="PIRSF024492">
    <property type="entry name" value="UCP024492"/>
    <property type="match status" value="1"/>
</dbReference>
<protein>
    <recommendedName>
        <fullName evidence="4">DUF488 domain-containing protein</fullName>
    </recommendedName>
</protein>
<dbReference type="EMBL" id="JH636049">
    <property type="protein sequence ID" value="EID55322.1"/>
    <property type="molecule type" value="Genomic_DNA"/>
</dbReference>
<reference evidence="2 3" key="1">
    <citation type="submission" date="2012-01" db="EMBL/GenBank/DDBJ databases">
        <title>Improved High-Quality Draft sequence of Saccharomonospora xinjiangensis XJ-54.</title>
        <authorList>
            <consortium name="US DOE Joint Genome Institute"/>
            <person name="Lucas S."/>
            <person name="Han J."/>
            <person name="Lapidus A."/>
            <person name="Cheng J.-F."/>
            <person name="Goodwin L."/>
            <person name="Pitluck S."/>
            <person name="Peters L."/>
            <person name="Mikhailova N."/>
            <person name="Teshima H."/>
            <person name="Detter J.C."/>
            <person name="Han C."/>
            <person name="Tapia R."/>
            <person name="Land M."/>
            <person name="Hauser L."/>
            <person name="Kyrpides N."/>
            <person name="Ivanova N."/>
            <person name="Pagani I."/>
            <person name="Brambilla E.-M."/>
            <person name="Klenk H.-P."/>
            <person name="Woyke T."/>
        </authorList>
    </citation>
    <scope>NUCLEOTIDE SEQUENCE [LARGE SCALE GENOMIC DNA]</scope>
    <source>
        <strain evidence="2 3">XJ-54</strain>
    </source>
</reference>
<dbReference type="InterPro" id="IPR014519">
    <property type="entry name" value="UCP024492"/>
</dbReference>
<dbReference type="OrthoDB" id="9789109at2"/>
<evidence type="ECO:0008006" key="4">
    <source>
        <dbReference type="Google" id="ProtNLM"/>
    </source>
</evidence>
<dbReference type="Pfam" id="PF04343">
    <property type="entry name" value="DUF488"/>
    <property type="match status" value="1"/>
</dbReference>
<dbReference type="AlphaFoldDB" id="I0V5B9"/>
<dbReference type="HOGENOM" id="CLU_077467_0_1_11"/>
<accession>I0V5B9</accession>
<dbReference type="RefSeq" id="WP_006239478.1">
    <property type="nucleotide sequence ID" value="NZ_JH636049.1"/>
</dbReference>
<evidence type="ECO:0000313" key="3">
    <source>
        <dbReference type="Proteomes" id="UP000004691"/>
    </source>
</evidence>
<keyword evidence="3" id="KW-1185">Reference proteome</keyword>
<organism evidence="2 3">
    <name type="scientific">Saccharomonospora xinjiangensis XJ-54</name>
    <dbReference type="NCBI Taxonomy" id="882086"/>
    <lineage>
        <taxon>Bacteria</taxon>
        <taxon>Bacillati</taxon>
        <taxon>Actinomycetota</taxon>
        <taxon>Actinomycetes</taxon>
        <taxon>Pseudonocardiales</taxon>
        <taxon>Pseudonocardiaceae</taxon>
        <taxon>Saccharomonospora</taxon>
    </lineage>
</organism>